<dbReference type="OrthoDB" id="9781034at2"/>
<dbReference type="Proteomes" id="UP000321750">
    <property type="component" value="Unassembled WGS sequence"/>
</dbReference>
<evidence type="ECO:0000259" key="1">
    <source>
        <dbReference type="PROSITE" id="PS50206"/>
    </source>
</evidence>
<dbReference type="InterPro" id="IPR036873">
    <property type="entry name" value="Rhodanese-like_dom_sf"/>
</dbReference>
<dbReference type="AlphaFoldDB" id="A0A512JRH5"/>
<name>A0A512JRH5_9HYPH</name>
<proteinExistence type="predicted"/>
<dbReference type="PROSITE" id="PS50206">
    <property type="entry name" value="RHODANESE_3"/>
    <property type="match status" value="1"/>
</dbReference>
<reference evidence="2 3" key="1">
    <citation type="submission" date="2019-07" db="EMBL/GenBank/DDBJ databases">
        <title>Whole genome shotgun sequence of Methylobacterium gnaphalii NBRC 107716.</title>
        <authorList>
            <person name="Hosoyama A."/>
            <person name="Uohara A."/>
            <person name="Ohji S."/>
            <person name="Ichikawa N."/>
        </authorList>
    </citation>
    <scope>NUCLEOTIDE SEQUENCE [LARGE SCALE GENOMIC DNA]</scope>
    <source>
        <strain evidence="2 3">NBRC 107716</strain>
    </source>
</reference>
<gene>
    <name evidence="2" type="ORF">MGN01_43280</name>
</gene>
<comment type="caution">
    <text evidence="2">The sequence shown here is derived from an EMBL/GenBank/DDBJ whole genome shotgun (WGS) entry which is preliminary data.</text>
</comment>
<protein>
    <recommendedName>
        <fullName evidence="1">Rhodanese domain-containing protein</fullName>
    </recommendedName>
</protein>
<dbReference type="InterPro" id="IPR001763">
    <property type="entry name" value="Rhodanese-like_dom"/>
</dbReference>
<sequence length="83" mass="8807">MAVTLDTPSTAHATVGLVTRQDLCNQLDTETQILDARTAAEFAGEDLRKNARGGHLPGARRIGHAGLLTAEGRLKSPTHYAPC</sequence>
<dbReference type="Gene3D" id="3.40.250.10">
    <property type="entry name" value="Rhodanese-like domain"/>
    <property type="match status" value="1"/>
</dbReference>
<accession>A0A512JRH5</accession>
<dbReference type="EMBL" id="BJZV01000044">
    <property type="protein sequence ID" value="GEP12483.1"/>
    <property type="molecule type" value="Genomic_DNA"/>
</dbReference>
<dbReference type="SUPFAM" id="SSF52821">
    <property type="entry name" value="Rhodanese/Cell cycle control phosphatase"/>
    <property type="match status" value="1"/>
</dbReference>
<keyword evidence="3" id="KW-1185">Reference proteome</keyword>
<dbReference type="RefSeq" id="WP_147048848.1">
    <property type="nucleotide sequence ID" value="NZ_BJZV01000044.1"/>
</dbReference>
<evidence type="ECO:0000313" key="3">
    <source>
        <dbReference type="Proteomes" id="UP000321750"/>
    </source>
</evidence>
<organism evidence="2 3">
    <name type="scientific">Methylobacterium gnaphalii</name>
    <dbReference type="NCBI Taxonomy" id="1010610"/>
    <lineage>
        <taxon>Bacteria</taxon>
        <taxon>Pseudomonadati</taxon>
        <taxon>Pseudomonadota</taxon>
        <taxon>Alphaproteobacteria</taxon>
        <taxon>Hyphomicrobiales</taxon>
        <taxon>Methylobacteriaceae</taxon>
        <taxon>Methylobacterium</taxon>
    </lineage>
</organism>
<feature type="domain" description="Rhodanese" evidence="1">
    <location>
        <begin position="27"/>
        <end position="62"/>
    </location>
</feature>
<evidence type="ECO:0000313" key="2">
    <source>
        <dbReference type="EMBL" id="GEP12483.1"/>
    </source>
</evidence>